<feature type="transmembrane region" description="Helical" evidence="7">
    <location>
        <begin position="660"/>
        <end position="693"/>
    </location>
</feature>
<dbReference type="PANTHER" id="PTHR22914:SF12">
    <property type="entry name" value="CHITIN SYNTHASE CHS-1"/>
    <property type="match status" value="1"/>
</dbReference>
<dbReference type="Proteomes" id="UP000218231">
    <property type="component" value="Unassembled WGS sequence"/>
</dbReference>
<comment type="caution">
    <text evidence="9">The sequence shown here is derived from an EMBL/GenBank/DDBJ whole genome shotgun (WGS) entry which is preliminary data.</text>
</comment>
<keyword evidence="3" id="KW-0808">Transferase</keyword>
<dbReference type="GO" id="GO:0071944">
    <property type="term" value="C:cell periphery"/>
    <property type="evidence" value="ECO:0007669"/>
    <property type="project" value="TreeGrafter"/>
</dbReference>
<dbReference type="InterPro" id="IPR029044">
    <property type="entry name" value="Nucleotide-diphossugar_trans"/>
</dbReference>
<evidence type="ECO:0000256" key="1">
    <source>
        <dbReference type="ARBA" id="ARBA00004141"/>
    </source>
</evidence>
<evidence type="ECO:0000313" key="10">
    <source>
        <dbReference type="Proteomes" id="UP000218231"/>
    </source>
</evidence>
<dbReference type="GO" id="GO:0016020">
    <property type="term" value="C:membrane"/>
    <property type="evidence" value="ECO:0007669"/>
    <property type="project" value="UniProtKB-SubCell"/>
</dbReference>
<dbReference type="GO" id="GO:0004100">
    <property type="term" value="F:chitin synthase activity"/>
    <property type="evidence" value="ECO:0007669"/>
    <property type="project" value="UniProtKB-EC"/>
</dbReference>
<name>A0A2A2LLC5_9BILA</name>
<dbReference type="SUPFAM" id="SSF53448">
    <property type="entry name" value="Nucleotide-diphospho-sugar transferases"/>
    <property type="match status" value="1"/>
</dbReference>
<comment type="subcellular location">
    <subcellularLocation>
        <location evidence="1">Membrane</location>
        <topology evidence="1">Multi-pass membrane protein</topology>
    </subcellularLocation>
</comment>
<feature type="transmembrane region" description="Helical" evidence="7">
    <location>
        <begin position="54"/>
        <end position="78"/>
    </location>
</feature>
<gene>
    <name evidence="9" type="ORF">WR25_18349</name>
</gene>
<evidence type="ECO:0000256" key="3">
    <source>
        <dbReference type="ARBA" id="ARBA00022676"/>
    </source>
</evidence>
<evidence type="ECO:0000256" key="5">
    <source>
        <dbReference type="ARBA" id="ARBA00022989"/>
    </source>
</evidence>
<feature type="transmembrane region" description="Helical" evidence="7">
    <location>
        <begin position="699"/>
        <end position="717"/>
    </location>
</feature>
<evidence type="ECO:0000256" key="2">
    <source>
        <dbReference type="ARBA" id="ARBA00012543"/>
    </source>
</evidence>
<reference evidence="9 10" key="1">
    <citation type="journal article" date="2017" name="Curr. Biol.">
        <title>Genome architecture and evolution of a unichromosomal asexual nematode.</title>
        <authorList>
            <person name="Fradin H."/>
            <person name="Zegar C."/>
            <person name="Gutwein M."/>
            <person name="Lucas J."/>
            <person name="Kovtun M."/>
            <person name="Corcoran D."/>
            <person name="Baugh L.R."/>
            <person name="Kiontke K."/>
            <person name="Gunsalus K."/>
            <person name="Fitch D.H."/>
            <person name="Piano F."/>
        </authorList>
    </citation>
    <scope>NUCLEOTIDE SEQUENCE [LARGE SCALE GENOMIC DNA]</scope>
    <source>
        <strain evidence="9">PF1309</strain>
    </source>
</reference>
<dbReference type="InterPro" id="IPR004835">
    <property type="entry name" value="Chitin_synth"/>
</dbReference>
<organism evidence="9 10">
    <name type="scientific">Diploscapter pachys</name>
    <dbReference type="NCBI Taxonomy" id="2018661"/>
    <lineage>
        <taxon>Eukaryota</taxon>
        <taxon>Metazoa</taxon>
        <taxon>Ecdysozoa</taxon>
        <taxon>Nematoda</taxon>
        <taxon>Chromadorea</taxon>
        <taxon>Rhabditida</taxon>
        <taxon>Rhabditina</taxon>
        <taxon>Rhabditomorpha</taxon>
        <taxon>Rhabditoidea</taxon>
        <taxon>Rhabditidae</taxon>
        <taxon>Diploscapter</taxon>
    </lineage>
</organism>
<keyword evidence="6 7" id="KW-0472">Membrane</keyword>
<evidence type="ECO:0000313" key="9">
    <source>
        <dbReference type="EMBL" id="PAV86898.1"/>
    </source>
</evidence>
<dbReference type="OrthoDB" id="370884at2759"/>
<feature type="transmembrane region" description="Helical" evidence="7">
    <location>
        <begin position="167"/>
        <end position="186"/>
    </location>
</feature>
<dbReference type="GO" id="GO:0006031">
    <property type="term" value="P:chitin biosynthetic process"/>
    <property type="evidence" value="ECO:0007669"/>
    <property type="project" value="TreeGrafter"/>
</dbReference>
<feature type="transmembrane region" description="Helical" evidence="7">
    <location>
        <begin position="117"/>
        <end position="135"/>
    </location>
</feature>
<dbReference type="InterPro" id="IPR055120">
    <property type="entry name" value="Chs-1/2_IV_N"/>
</dbReference>
<evidence type="ECO:0000256" key="6">
    <source>
        <dbReference type="ARBA" id="ARBA00023136"/>
    </source>
</evidence>
<dbReference type="Pfam" id="PF03142">
    <property type="entry name" value="Chitin_synth_2"/>
    <property type="match status" value="1"/>
</dbReference>
<feature type="transmembrane region" description="Helical" evidence="7">
    <location>
        <begin position="755"/>
        <end position="774"/>
    </location>
</feature>
<feature type="transmembrane region" description="Helical" evidence="7">
    <location>
        <begin position="90"/>
        <end position="111"/>
    </location>
</feature>
<proteinExistence type="predicted"/>
<keyword evidence="3" id="KW-0328">Glycosyltransferase</keyword>
<evidence type="ECO:0000259" key="8">
    <source>
        <dbReference type="Pfam" id="PF23000"/>
    </source>
</evidence>
<feature type="transmembrane region" description="Helical" evidence="7">
    <location>
        <begin position="729"/>
        <end position="749"/>
    </location>
</feature>
<feature type="domain" description="Chitin synthase chs-1/2 N-terminal putative transporter" evidence="8">
    <location>
        <begin position="23"/>
        <end position="311"/>
    </location>
</feature>
<dbReference type="PANTHER" id="PTHR22914">
    <property type="entry name" value="CHITIN SYNTHASE"/>
    <property type="match status" value="1"/>
</dbReference>
<protein>
    <recommendedName>
        <fullName evidence="2">chitin synthase</fullName>
        <ecNumber evidence="2">2.4.1.16</ecNumber>
    </recommendedName>
</protein>
<keyword evidence="5 7" id="KW-1133">Transmembrane helix</keyword>
<feature type="transmembrane region" description="Helical" evidence="7">
    <location>
        <begin position="944"/>
        <end position="963"/>
    </location>
</feature>
<feature type="transmembrane region" description="Helical" evidence="7">
    <location>
        <begin position="26"/>
        <end position="48"/>
    </location>
</feature>
<keyword evidence="4 7" id="KW-0812">Transmembrane</keyword>
<feature type="transmembrane region" description="Helical" evidence="7">
    <location>
        <begin position="211"/>
        <end position="229"/>
    </location>
</feature>
<evidence type="ECO:0000256" key="7">
    <source>
        <dbReference type="SAM" id="Phobius"/>
    </source>
</evidence>
<dbReference type="EC" id="2.4.1.16" evidence="2"/>
<dbReference type="AlphaFoldDB" id="A0A2A2LLC5"/>
<dbReference type="EMBL" id="LIAE01006619">
    <property type="protein sequence ID" value="PAV86898.1"/>
    <property type="molecule type" value="Genomic_DNA"/>
</dbReference>
<keyword evidence="10" id="KW-1185">Reference proteome</keyword>
<evidence type="ECO:0000256" key="4">
    <source>
        <dbReference type="ARBA" id="ARBA00022692"/>
    </source>
</evidence>
<accession>A0A2A2LLC5</accession>
<sequence>MPKLMNEYRLLQFTVPPNWWHPCMSLVVLESVRSFGLCLLVFLVFPQLDVHRCILLFACFPMVVLIQNCFASLAATLNPSLPFCARFGRSIMLSPYILLMLVVLSSTYLWAVLDTPLNHWVLMPIALFSVSVGFWESWIGVQHAGTAFDNLYRLKYAVRKVSSSTRWLVAMCRVVICLSILVVAVIEHKHKGLKLTHFFTVLVDFNLKKHHSGRVLLLCVCLCIVHLLLRRCARFLAAIDMRPLSLFHPIVTSSLLSYAVVSFICSTPHCFLAKILSHFSLQLVCSQWPVPPSPFEFYIGLVWLAVGSYRGFCYVKQRYFNIHEEINFNDYRISSMPAHSNGFAIEQSLAVFQTAVTKQNCFVSKEEYVAEMDDELRIRNAEVDRTLTMYVCATMWHETEEEMSQMLSSILKLDAEQSLRMNSRKANELRFKMEGHIFFDDAWEDEQLEGGGQKRVPNPFFKTFFQLVNQMTGESLPEEDGCLETRVLVGTPYGGRLVVRLPAGTLLFVHLKDKQLIRHKKRWRQVMYMYYLLGHRIMDSPLSLEDRQQMADNTFILALDGDSKFEPEAALRLLQLMKQKSDIGCACGRIHPIGRGIMVWYQKFEYAIARWFQKAAEHVFGCVLCAPGCFSLFRASALMDDNIMHKSRALNNNSSISSAYIFYQFIVIFFSMLGPAIIFSMLVFSQVVAAFGVDSSRVVWWNGVPISLFISSCFLFESKFKITFAKVMSLVYALVMLAVLVATSSQIVLETVISPTSMFIVTMVLIFFTAACMHPREFTNIIYGCVFFLMIPSTYVFLSLYSLINLNVINWGTREAVAKATGQANPTREERDRLIEEGEGMEVKGNEEETRVEEELVEIEQKKEDGQGQADGGVEQARQIGKMKRRSKYAWMDCDYLKVCERGKLKDAENTFWKQLIEAYLKPEASSSEEQLQIAQGLASLRNSIAFCIILVNALLALAIFLIQKHKDILSIKWVPYRMIIHRLNTMIGAFQDVKQWTQMGTAKGADSKEDDERLLNAARQMMNTVQYSEGHGADGYTRHCEEEVANDNVLYKLQRARLSKRMQRSAISK</sequence>
<feature type="transmembrane region" description="Helical" evidence="7">
    <location>
        <begin position="250"/>
        <end position="277"/>
    </location>
</feature>
<dbReference type="STRING" id="2018661.A0A2A2LLC5"/>
<feature type="transmembrane region" description="Helical" evidence="7">
    <location>
        <begin position="781"/>
        <end position="804"/>
    </location>
</feature>
<dbReference type="Pfam" id="PF23000">
    <property type="entry name" value="ChitinSynthase_IV_N"/>
    <property type="match status" value="1"/>
</dbReference>